<sequence length="155" mass="17472">MSFEQQINTLYQMRFLNNEGDDIDVFTSLLNELAYNGGNEVIKHLCTIFEDDIEEPSAADDIIETIFYIANRNGLDQGMYVLSQGIVNMLPQAKGWAKTLLKTLLNGEKLISPFTDALKKVDNETKQVITNILIDIKKGSSKNNETIDKILDQVI</sequence>
<name>A0A168N862_9BACL</name>
<accession>A0A168N862</accession>
<reference evidence="2 3" key="1">
    <citation type="submission" date="2016-03" db="EMBL/GenBank/DDBJ databases">
        <title>Draft genome sequence of Paenibacillus glacialis DSM 22343.</title>
        <authorList>
            <person name="Shin S.-K."/>
            <person name="Yi H."/>
        </authorList>
    </citation>
    <scope>NUCLEOTIDE SEQUENCE [LARGE SCALE GENOMIC DNA]</scope>
    <source>
        <strain evidence="2 3">DSM 22343</strain>
    </source>
</reference>
<evidence type="ECO:0000259" key="1">
    <source>
        <dbReference type="Pfam" id="PF15565"/>
    </source>
</evidence>
<evidence type="ECO:0000313" key="2">
    <source>
        <dbReference type="EMBL" id="OAB45506.1"/>
    </source>
</evidence>
<dbReference type="AlphaFoldDB" id="A0A168N862"/>
<protein>
    <recommendedName>
        <fullName evidence="1">Immunity protein 30 domain-containing protein</fullName>
    </recommendedName>
</protein>
<dbReference type="OrthoDB" id="7009327at2"/>
<organism evidence="2 3">
    <name type="scientific">Paenibacillus glacialis</name>
    <dbReference type="NCBI Taxonomy" id="494026"/>
    <lineage>
        <taxon>Bacteria</taxon>
        <taxon>Bacillati</taxon>
        <taxon>Bacillota</taxon>
        <taxon>Bacilli</taxon>
        <taxon>Bacillales</taxon>
        <taxon>Paenibacillaceae</taxon>
        <taxon>Paenibacillus</taxon>
    </lineage>
</organism>
<dbReference type="InterPro" id="IPR029084">
    <property type="entry name" value="Imm30"/>
</dbReference>
<proteinExistence type="predicted"/>
<dbReference type="EMBL" id="LVJH01000003">
    <property type="protein sequence ID" value="OAB45506.1"/>
    <property type="molecule type" value="Genomic_DNA"/>
</dbReference>
<comment type="caution">
    <text evidence="2">The sequence shown here is derived from an EMBL/GenBank/DDBJ whole genome shotgun (WGS) entry which is preliminary data.</text>
</comment>
<gene>
    <name evidence="2" type="ORF">PGLA_04440</name>
</gene>
<feature type="domain" description="Immunity protein 30" evidence="1">
    <location>
        <begin position="21"/>
        <end position="109"/>
    </location>
</feature>
<dbReference type="Pfam" id="PF15565">
    <property type="entry name" value="Imm30"/>
    <property type="match status" value="1"/>
</dbReference>
<keyword evidence="3" id="KW-1185">Reference proteome</keyword>
<dbReference type="Proteomes" id="UP000076967">
    <property type="component" value="Unassembled WGS sequence"/>
</dbReference>
<dbReference type="RefSeq" id="WP_068529281.1">
    <property type="nucleotide sequence ID" value="NZ_LVJH01000003.1"/>
</dbReference>
<evidence type="ECO:0000313" key="3">
    <source>
        <dbReference type="Proteomes" id="UP000076967"/>
    </source>
</evidence>